<evidence type="ECO:0000313" key="2">
    <source>
        <dbReference type="EMBL" id="KNB73747.1"/>
    </source>
</evidence>
<dbReference type="AlphaFoldDB" id="A0A0K9YYN6"/>
<name>A0A0K9YYN6_9BACL</name>
<dbReference type="EMBL" id="BJON01000012">
    <property type="protein sequence ID" value="GED69416.1"/>
    <property type="molecule type" value="Genomic_DNA"/>
</dbReference>
<comment type="caution">
    <text evidence="2">The sequence shown here is derived from an EMBL/GenBank/DDBJ whole genome shotgun (WGS) entry which is preliminary data.</text>
</comment>
<evidence type="ECO:0000313" key="1">
    <source>
        <dbReference type="EMBL" id="GED69416.1"/>
    </source>
</evidence>
<evidence type="ECO:0000313" key="4">
    <source>
        <dbReference type="Proteomes" id="UP000319578"/>
    </source>
</evidence>
<dbReference type="STRING" id="54915.ADS79_07355"/>
<reference evidence="3" key="1">
    <citation type="submission" date="2015-07" db="EMBL/GenBank/DDBJ databases">
        <title>Genome sequencing project for genomic taxonomy and phylogenomics of Bacillus-like bacteria.</title>
        <authorList>
            <person name="Liu B."/>
            <person name="Wang J."/>
            <person name="Zhu Y."/>
            <person name="Liu G."/>
            <person name="Chen Q."/>
            <person name="Chen Z."/>
            <person name="Lan J."/>
            <person name="Che J."/>
            <person name="Ge C."/>
            <person name="Shi H."/>
            <person name="Pan Z."/>
            <person name="Liu X."/>
        </authorList>
    </citation>
    <scope>NUCLEOTIDE SEQUENCE [LARGE SCALE GENOMIC DNA]</scope>
    <source>
        <strain evidence="3">DSM 9887</strain>
    </source>
</reference>
<dbReference type="EMBL" id="LGIQ01000005">
    <property type="protein sequence ID" value="KNB73747.1"/>
    <property type="molecule type" value="Genomic_DNA"/>
</dbReference>
<keyword evidence="4" id="KW-1185">Reference proteome</keyword>
<dbReference type="RefSeq" id="WP_049737753.1">
    <property type="nucleotide sequence ID" value="NZ_BJON01000012.1"/>
</dbReference>
<reference evidence="2" key="2">
    <citation type="submission" date="2015-07" db="EMBL/GenBank/DDBJ databases">
        <title>MeaNS - Measles Nucleotide Surveillance Program.</title>
        <authorList>
            <person name="Tran T."/>
            <person name="Druce J."/>
        </authorList>
    </citation>
    <scope>NUCLEOTIDE SEQUENCE</scope>
    <source>
        <strain evidence="2">DSM 9887</strain>
    </source>
</reference>
<reference evidence="1 4" key="3">
    <citation type="submission" date="2019-06" db="EMBL/GenBank/DDBJ databases">
        <title>Whole genome shotgun sequence of Brevibacillus reuszeri NBRC 15719.</title>
        <authorList>
            <person name="Hosoyama A."/>
            <person name="Uohara A."/>
            <person name="Ohji S."/>
            <person name="Ichikawa N."/>
        </authorList>
    </citation>
    <scope>NUCLEOTIDE SEQUENCE [LARGE SCALE GENOMIC DNA]</scope>
    <source>
        <strain evidence="1 4">NBRC 15719</strain>
    </source>
</reference>
<organism evidence="2 3">
    <name type="scientific">Brevibacillus reuszeri</name>
    <dbReference type="NCBI Taxonomy" id="54915"/>
    <lineage>
        <taxon>Bacteria</taxon>
        <taxon>Bacillati</taxon>
        <taxon>Bacillota</taxon>
        <taxon>Bacilli</taxon>
        <taxon>Bacillales</taxon>
        <taxon>Paenibacillaceae</taxon>
        <taxon>Brevibacillus</taxon>
    </lineage>
</organism>
<gene>
    <name evidence="2" type="ORF">ADS79_07355</name>
    <name evidence="1" type="ORF">BRE01_31180</name>
</gene>
<protein>
    <submittedName>
        <fullName evidence="2">Uncharacterized protein</fullName>
    </submittedName>
</protein>
<dbReference type="Proteomes" id="UP000036834">
    <property type="component" value="Unassembled WGS sequence"/>
</dbReference>
<proteinExistence type="predicted"/>
<accession>A0A0K9YYN6</accession>
<dbReference type="Proteomes" id="UP000319578">
    <property type="component" value="Unassembled WGS sequence"/>
</dbReference>
<dbReference type="PATRIC" id="fig|54915.3.peg.6903"/>
<evidence type="ECO:0000313" key="3">
    <source>
        <dbReference type="Proteomes" id="UP000036834"/>
    </source>
</evidence>
<sequence>MTGKQYGYVVQALAEVRHFGKVDEFNRSKLTETLQIVLNIKLLNSFFDRFDEEQLYLIAQALDDTADRRQHAFAHDTENMRETAKLIRDTKARRETEWINNRFKEGIA</sequence>